<dbReference type="Proteomes" id="UP000682204">
    <property type="component" value="Chromosome"/>
</dbReference>
<gene>
    <name evidence="1" type="ORF">KIH16_13575</name>
</gene>
<protein>
    <submittedName>
        <fullName evidence="1">Uncharacterized protein</fullName>
    </submittedName>
</protein>
<name>A0ACD1DVQ5_9BACT</name>
<dbReference type="EMBL" id="CP074691">
    <property type="protein sequence ID" value="QVL36140.1"/>
    <property type="molecule type" value="Genomic_DNA"/>
</dbReference>
<keyword evidence="2" id="KW-1185">Reference proteome</keyword>
<sequence length="136" mass="16096">MDSIDSISKILLLDVWWRRHASIVDLRRDLSCRNDFEIIYRIKHIINTNSEKILGYSIIVFKESKIDPCDGKQWFFQWWFVDEIGLNKEFSCMDIYSEGNKITLIASVNVVPRIPNEMSHIIEYRNGVLKITLDKE</sequence>
<organism evidence="1 2">
    <name type="scientific">Aminirod propionatiphilus</name>
    <dbReference type="NCBI Taxonomy" id="3415223"/>
    <lineage>
        <taxon>Bacteria</taxon>
        <taxon>Thermotogati</taxon>
        <taxon>Synergistota</taxon>
        <taxon>Synergistia</taxon>
        <taxon>Synergistales</taxon>
        <taxon>Aminiphilaceae</taxon>
        <taxon>Aminirod</taxon>
    </lineage>
</organism>
<accession>A0ACD1DVQ5</accession>
<evidence type="ECO:0000313" key="1">
    <source>
        <dbReference type="EMBL" id="QVL36140.1"/>
    </source>
</evidence>
<reference evidence="1" key="1">
    <citation type="submission" date="2021-05" db="EMBL/GenBank/DDBJ databases">
        <title>An isolated secondary fermenter in methanogenic hydrocarbon-degrading communities.</title>
        <authorList>
            <person name="Liu Y.-F."/>
            <person name="Liu Z.-l."/>
        </authorList>
    </citation>
    <scope>NUCLEOTIDE SEQUENCE</scope>
    <source>
        <strain evidence="1">L-13</strain>
    </source>
</reference>
<evidence type="ECO:0000313" key="2">
    <source>
        <dbReference type="Proteomes" id="UP000682204"/>
    </source>
</evidence>
<proteinExistence type="predicted"/>